<dbReference type="OrthoDB" id="1634070at2"/>
<evidence type="ECO:0000313" key="2">
    <source>
        <dbReference type="Proteomes" id="UP000070427"/>
    </source>
</evidence>
<dbReference type="AlphaFoldDB" id="A0A140LC90"/>
<evidence type="ECO:0008006" key="3">
    <source>
        <dbReference type="Google" id="ProtNLM"/>
    </source>
</evidence>
<protein>
    <recommendedName>
        <fullName evidence="3">Stage III sporulation protein AG</fullName>
    </recommendedName>
</protein>
<name>A0A140LC90_9FIRM</name>
<organism evidence="1 2">
    <name type="scientific">Fervidicola ferrireducens</name>
    <dbReference type="NCBI Taxonomy" id="520764"/>
    <lineage>
        <taxon>Bacteria</taxon>
        <taxon>Bacillati</taxon>
        <taxon>Bacillota</taxon>
        <taxon>Clostridia</taxon>
        <taxon>Thermosediminibacterales</taxon>
        <taxon>Thermosediminibacteraceae</taxon>
        <taxon>Fervidicola</taxon>
    </lineage>
</organism>
<dbReference type="FunCoup" id="A0A140LC90">
    <property type="interactions" value="47"/>
</dbReference>
<sequence>MESEMIKNFMNLFKKNKNKSLNFLISIGLMGLLMLSFAKITSQEKSLDSTGVSSIESIDNSGIDTDPQLFQSEMEKRLEQILSQIEGAGRVEVMITLESEGYIEPAFNSVDNKRVTEENDGEGGVRTITELQANKQIVLLNKGGKEEPLLVKKVTPTVKGVLIVADGGDSSETVDRITKATSTLLGIPLYKIKVLPFSK</sequence>
<accession>A0A140LC90</accession>
<dbReference type="RefSeq" id="WP_066351782.1">
    <property type="nucleotide sequence ID" value="NZ_LOED01000004.1"/>
</dbReference>
<proteinExistence type="predicted"/>
<dbReference type="Proteomes" id="UP000070427">
    <property type="component" value="Unassembled WGS sequence"/>
</dbReference>
<comment type="caution">
    <text evidence="1">The sequence shown here is derived from an EMBL/GenBank/DDBJ whole genome shotgun (WGS) entry which is preliminary data.</text>
</comment>
<gene>
    <name evidence="1" type="ORF">AN618_05570</name>
</gene>
<dbReference type="EMBL" id="LOED01000004">
    <property type="protein sequence ID" value="KXG78165.1"/>
    <property type="molecule type" value="Genomic_DNA"/>
</dbReference>
<dbReference type="STRING" id="520764.AN618_05570"/>
<reference evidence="1 2" key="1">
    <citation type="submission" date="2015-12" db="EMBL/GenBank/DDBJ databases">
        <title>Draft genome sequnece of Fervidicola ferrireducens strain Y170.</title>
        <authorList>
            <person name="Patel B.K."/>
        </authorList>
    </citation>
    <scope>NUCLEOTIDE SEQUENCE [LARGE SCALE GENOMIC DNA]</scope>
    <source>
        <strain evidence="1 2">Y170</strain>
    </source>
</reference>
<evidence type="ECO:0000313" key="1">
    <source>
        <dbReference type="EMBL" id="KXG78165.1"/>
    </source>
</evidence>
<dbReference type="InParanoid" id="A0A140LC90"/>
<keyword evidence="2" id="KW-1185">Reference proteome</keyword>